<evidence type="ECO:0000256" key="1">
    <source>
        <dbReference type="SAM" id="MobiDB-lite"/>
    </source>
</evidence>
<name>A0ABR6KQ79_9BACT</name>
<dbReference type="PROSITE" id="PS51257">
    <property type="entry name" value="PROKAR_LIPOPROTEIN"/>
    <property type="match status" value="1"/>
</dbReference>
<protein>
    <recommendedName>
        <fullName evidence="4">Lipoprotein</fullName>
    </recommendedName>
</protein>
<gene>
    <name evidence="2" type="ORF">GGQ57_003492</name>
</gene>
<accession>A0ABR6KQ79</accession>
<sequence length="52" mass="5940">MKTIVGNLYLWCMILSLLFSGCSRKKEWTGGPHDDPRNRPEGTSGSRRDDQE</sequence>
<dbReference type="Proteomes" id="UP000533637">
    <property type="component" value="Unassembled WGS sequence"/>
</dbReference>
<reference evidence="2 3" key="1">
    <citation type="submission" date="2020-08" db="EMBL/GenBank/DDBJ databases">
        <title>Genomic Encyclopedia of Type Strains, Phase IV (KMG-IV): sequencing the most valuable type-strain genomes for metagenomic binning, comparative biology and taxonomic classification.</title>
        <authorList>
            <person name="Goeker M."/>
        </authorList>
    </citation>
    <scope>NUCLEOTIDE SEQUENCE [LARGE SCALE GENOMIC DNA]</scope>
    <source>
        <strain evidence="2 3">DSM 102983</strain>
    </source>
</reference>
<dbReference type="RefSeq" id="WP_183671617.1">
    <property type="nucleotide sequence ID" value="NZ_BMPB01000008.1"/>
</dbReference>
<dbReference type="EMBL" id="JACHOC010000007">
    <property type="protein sequence ID" value="MBB4623576.1"/>
    <property type="molecule type" value="Genomic_DNA"/>
</dbReference>
<evidence type="ECO:0000313" key="3">
    <source>
        <dbReference type="Proteomes" id="UP000533637"/>
    </source>
</evidence>
<evidence type="ECO:0000313" key="2">
    <source>
        <dbReference type="EMBL" id="MBB4623576.1"/>
    </source>
</evidence>
<comment type="caution">
    <text evidence="2">The sequence shown here is derived from an EMBL/GenBank/DDBJ whole genome shotgun (WGS) entry which is preliminary data.</text>
</comment>
<organism evidence="2 3">
    <name type="scientific">Parabacteroides faecis</name>
    <dbReference type="NCBI Taxonomy" id="1217282"/>
    <lineage>
        <taxon>Bacteria</taxon>
        <taxon>Pseudomonadati</taxon>
        <taxon>Bacteroidota</taxon>
        <taxon>Bacteroidia</taxon>
        <taxon>Bacteroidales</taxon>
        <taxon>Tannerellaceae</taxon>
        <taxon>Parabacteroides</taxon>
    </lineage>
</organism>
<feature type="region of interest" description="Disordered" evidence="1">
    <location>
        <begin position="27"/>
        <end position="52"/>
    </location>
</feature>
<evidence type="ECO:0008006" key="4">
    <source>
        <dbReference type="Google" id="ProtNLM"/>
    </source>
</evidence>
<proteinExistence type="predicted"/>
<keyword evidence="3" id="KW-1185">Reference proteome</keyword>